<name>A0AAN7WJ87_9SACH</name>
<dbReference type="GO" id="GO:0000981">
    <property type="term" value="F:DNA-binding transcription factor activity, RNA polymerase II-specific"/>
    <property type="evidence" value="ECO:0007669"/>
    <property type="project" value="InterPro"/>
</dbReference>
<evidence type="ECO:0000313" key="10">
    <source>
        <dbReference type="Proteomes" id="UP001306508"/>
    </source>
</evidence>
<sequence length="1030" mass="116656">MVNPKNKSININDSRPRRAKTFTGCWTCRARKVKCDLKRPGCLRCAKSGLDCGGYDIKLRWSPLVKFDPYGIQYSTGPATTTSSTATTSMKMSNKKTKNTHNRNKNDKGSNTNEPHYQRRNIDFVKYDDEYVYHEDMDDELSLLHAPPMDKISDGKTWIIKKFGVFKGLDNPDTTYLQRKRRKPRQNTTTNATSISTTTTSYILPTTLQNRIKKISSNNTTNNNNNNNKFLLSNPIQNSNHLNNSKNTITNVRIITGTPSLESTPAMNFPGYDNISSELRDDFLLSAFASQGATIGISQIDSINNTLPQIFNSNHYSINNNKNINTNTPVNIPNNISNNVTTPTNLSAISMASTMTTNNSSNSPSSIRSDSSLNQLLRYLFQSNPNSNHQTPTIPKDSTQSQNIKLKSETPVPITHLFSNKRDSIPLSDQIILDSPSKESHMPKTIMQLVPSILDDTSMTRNLQNIDSSFRIPQTGLLIHGLTRFLLNHYINNVADLMTVIPVENNPWKTLYFPRAISALGDLTGLGHTTNSRNSLLNALLAVSCFNLKSKFDKNSTEQNFFLNLGIEFRSQASGFLKKCLNETVDNERYKDVLTAILSMNSIDVVWGTMTDCQHHLTICEDFIEKRMKKRPTLSKKAKILHRIFSFLKLVQDSTALDKVRDKEIVFTSNDNITTTTTNNCNNNNRSIANSNNSTNNNPNNSSGRSNQINNVHAPIRDSPTTSGLFRESVNTIDGKIQIEYINEDDIISTPCGMSPNGSQTASNSDNINQLTPPMFSNIASMSYYSSDINKSLNTATSSIRSTYNNESDSSASQHKDNTKLTSNIPGTDALYGLPNSLILLFSDCVRIARHTEYYNIKYISVPRDFNNLTIRFEKRLLKWKPEWTFYKNELKTEFISDTVEALYHHTMSFYFALIIYYFTMARCLNNDFLQKYVSKVLKHLKLMTKVIDEKKIQLVPLMWQGFIAGCSATEEKTQKEFKEWAAKLASNGMGSYWGARQVMYEVWKRRKNDEPGDSWYAVYKDWEMNLMLS</sequence>
<evidence type="ECO:0000256" key="6">
    <source>
        <dbReference type="ARBA" id="ARBA00023242"/>
    </source>
</evidence>
<evidence type="ECO:0000256" key="3">
    <source>
        <dbReference type="ARBA" id="ARBA00023015"/>
    </source>
</evidence>
<keyword evidence="3" id="KW-0805">Transcription regulation</keyword>
<proteinExistence type="predicted"/>
<feature type="compositionally biased region" description="Low complexity" evidence="7">
    <location>
        <begin position="79"/>
        <end position="92"/>
    </location>
</feature>
<gene>
    <name evidence="9" type="ORF">RI543_000564</name>
</gene>
<dbReference type="Proteomes" id="UP001306508">
    <property type="component" value="Unassembled WGS sequence"/>
</dbReference>
<evidence type="ECO:0000313" key="9">
    <source>
        <dbReference type="EMBL" id="KAK5781913.1"/>
    </source>
</evidence>
<dbReference type="PANTHER" id="PTHR31069:SF32">
    <property type="entry name" value="ARGININE METABOLISM REGULATION PROTEIN II"/>
    <property type="match status" value="1"/>
</dbReference>
<keyword evidence="6" id="KW-0539">Nucleus</keyword>
<dbReference type="PROSITE" id="PS50048">
    <property type="entry name" value="ZN2_CY6_FUNGAL_2"/>
    <property type="match status" value="1"/>
</dbReference>
<dbReference type="InterPro" id="IPR036864">
    <property type="entry name" value="Zn2-C6_fun-type_DNA-bd_sf"/>
</dbReference>
<organism evidence="9 10">
    <name type="scientific">Arxiozyma heterogenica</name>
    <dbReference type="NCBI Taxonomy" id="278026"/>
    <lineage>
        <taxon>Eukaryota</taxon>
        <taxon>Fungi</taxon>
        <taxon>Dikarya</taxon>
        <taxon>Ascomycota</taxon>
        <taxon>Saccharomycotina</taxon>
        <taxon>Saccharomycetes</taxon>
        <taxon>Saccharomycetales</taxon>
        <taxon>Saccharomycetaceae</taxon>
        <taxon>Arxiozyma</taxon>
    </lineage>
</organism>
<feature type="compositionally biased region" description="Low complexity" evidence="7">
    <location>
        <begin position="674"/>
        <end position="707"/>
    </location>
</feature>
<dbReference type="SUPFAM" id="SSF57701">
    <property type="entry name" value="Zn2/Cys6 DNA-binding domain"/>
    <property type="match status" value="1"/>
</dbReference>
<dbReference type="Pfam" id="PF00172">
    <property type="entry name" value="Zn_clus"/>
    <property type="match status" value="1"/>
</dbReference>
<keyword evidence="5" id="KW-0804">Transcription</keyword>
<dbReference type="InterPro" id="IPR050675">
    <property type="entry name" value="OAF3"/>
</dbReference>
<dbReference type="PANTHER" id="PTHR31069">
    <property type="entry name" value="OLEATE-ACTIVATED TRANSCRIPTION FACTOR 1-RELATED"/>
    <property type="match status" value="1"/>
</dbReference>
<feature type="compositionally biased region" description="Basic residues" evidence="7">
    <location>
        <begin position="93"/>
        <end position="103"/>
    </location>
</feature>
<dbReference type="SMART" id="SM00066">
    <property type="entry name" value="GAL4"/>
    <property type="match status" value="1"/>
</dbReference>
<evidence type="ECO:0000256" key="7">
    <source>
        <dbReference type="SAM" id="MobiDB-lite"/>
    </source>
</evidence>
<feature type="region of interest" description="Disordered" evidence="7">
    <location>
        <begin position="78"/>
        <end position="118"/>
    </location>
</feature>
<protein>
    <recommendedName>
        <fullName evidence="8">Zn(2)-C6 fungal-type domain-containing protein</fullName>
    </recommendedName>
</protein>
<dbReference type="CDD" id="cd00067">
    <property type="entry name" value="GAL4"/>
    <property type="match status" value="1"/>
</dbReference>
<evidence type="ECO:0000256" key="1">
    <source>
        <dbReference type="ARBA" id="ARBA00022723"/>
    </source>
</evidence>
<dbReference type="AlphaFoldDB" id="A0AAN7WJ87"/>
<dbReference type="InterPro" id="IPR021858">
    <property type="entry name" value="Fun_TF"/>
</dbReference>
<feature type="domain" description="Zn(2)-C6 fungal-type" evidence="8">
    <location>
        <begin position="24"/>
        <end position="52"/>
    </location>
</feature>
<evidence type="ECO:0000256" key="5">
    <source>
        <dbReference type="ARBA" id="ARBA00023163"/>
    </source>
</evidence>
<dbReference type="PROSITE" id="PS00463">
    <property type="entry name" value="ZN2_CY6_FUNGAL_1"/>
    <property type="match status" value="1"/>
</dbReference>
<comment type="caution">
    <text evidence="9">The sequence shown here is derived from an EMBL/GenBank/DDBJ whole genome shotgun (WGS) entry which is preliminary data.</text>
</comment>
<dbReference type="Gene3D" id="4.10.240.10">
    <property type="entry name" value="Zn(2)-C6 fungal-type DNA-binding domain"/>
    <property type="match status" value="1"/>
</dbReference>
<evidence type="ECO:0000256" key="2">
    <source>
        <dbReference type="ARBA" id="ARBA00022833"/>
    </source>
</evidence>
<dbReference type="InterPro" id="IPR001138">
    <property type="entry name" value="Zn2Cys6_DnaBD"/>
</dbReference>
<dbReference type="GO" id="GO:0008270">
    <property type="term" value="F:zinc ion binding"/>
    <property type="evidence" value="ECO:0007669"/>
    <property type="project" value="InterPro"/>
</dbReference>
<dbReference type="GO" id="GO:0003677">
    <property type="term" value="F:DNA binding"/>
    <property type="evidence" value="ECO:0007669"/>
    <property type="project" value="UniProtKB-KW"/>
</dbReference>
<feature type="region of interest" description="Disordered" evidence="7">
    <location>
        <begin position="674"/>
        <end position="727"/>
    </location>
</feature>
<accession>A0AAN7WJ87</accession>
<evidence type="ECO:0000259" key="8">
    <source>
        <dbReference type="PROSITE" id="PS50048"/>
    </source>
</evidence>
<keyword evidence="10" id="KW-1185">Reference proteome</keyword>
<dbReference type="Pfam" id="PF11951">
    <property type="entry name" value="Fungal_trans_2"/>
    <property type="match status" value="1"/>
</dbReference>
<keyword evidence="4" id="KW-0238">DNA-binding</keyword>
<evidence type="ECO:0000256" key="4">
    <source>
        <dbReference type="ARBA" id="ARBA00023125"/>
    </source>
</evidence>
<keyword evidence="1" id="KW-0479">Metal-binding</keyword>
<reference evidence="10" key="1">
    <citation type="submission" date="2023-07" db="EMBL/GenBank/DDBJ databases">
        <title>A draft genome of Kazachstania heterogenica Y-27499.</title>
        <authorList>
            <person name="Donic C."/>
            <person name="Kralova J.S."/>
            <person name="Fidel L."/>
            <person name="Ben-Dor S."/>
            <person name="Jung S."/>
        </authorList>
    </citation>
    <scope>NUCLEOTIDE SEQUENCE [LARGE SCALE GENOMIC DNA]</scope>
    <source>
        <strain evidence="10">Y27499</strain>
    </source>
</reference>
<keyword evidence="2" id="KW-0862">Zinc</keyword>
<dbReference type="EMBL" id="JAWIZZ010000023">
    <property type="protein sequence ID" value="KAK5781913.1"/>
    <property type="molecule type" value="Genomic_DNA"/>
</dbReference>